<reference evidence="2" key="1">
    <citation type="submission" date="2024-02" db="EMBL/GenBank/DDBJ databases">
        <authorList>
            <consortium name="ELIXIR-Norway"/>
            <consortium name="Elixir Norway"/>
        </authorList>
    </citation>
    <scope>NUCLEOTIDE SEQUENCE</scope>
</reference>
<dbReference type="Proteomes" id="UP001497512">
    <property type="component" value="Chromosome 2"/>
</dbReference>
<protein>
    <submittedName>
        <fullName evidence="2">Uncharacterized protein</fullName>
    </submittedName>
</protein>
<sequence>MDNDIEFAGPAHNLLLKSGPVSTERQVRMSEFASQMVSPQAIRKKRFIKLDLSKLEPRQVATSLNFEDGQVVQGAQLNSEAVQDHHMGSIGQQAAQAPPTHD</sequence>
<accession>A0ABP0UDJ2</accession>
<evidence type="ECO:0000256" key="1">
    <source>
        <dbReference type="SAM" id="MobiDB-lite"/>
    </source>
</evidence>
<organism evidence="2 3">
    <name type="scientific">Sphagnum troendelagicum</name>
    <dbReference type="NCBI Taxonomy" id="128251"/>
    <lineage>
        <taxon>Eukaryota</taxon>
        <taxon>Viridiplantae</taxon>
        <taxon>Streptophyta</taxon>
        <taxon>Embryophyta</taxon>
        <taxon>Bryophyta</taxon>
        <taxon>Sphagnophytina</taxon>
        <taxon>Sphagnopsida</taxon>
        <taxon>Sphagnales</taxon>
        <taxon>Sphagnaceae</taxon>
        <taxon>Sphagnum</taxon>
    </lineage>
</organism>
<dbReference type="EMBL" id="OZ019894">
    <property type="protein sequence ID" value="CAK9216023.1"/>
    <property type="molecule type" value="Genomic_DNA"/>
</dbReference>
<feature type="region of interest" description="Disordered" evidence="1">
    <location>
        <begin position="83"/>
        <end position="102"/>
    </location>
</feature>
<name>A0ABP0UDJ2_9BRYO</name>
<evidence type="ECO:0000313" key="3">
    <source>
        <dbReference type="Proteomes" id="UP001497512"/>
    </source>
</evidence>
<evidence type="ECO:0000313" key="2">
    <source>
        <dbReference type="EMBL" id="CAK9216023.1"/>
    </source>
</evidence>
<gene>
    <name evidence="2" type="ORF">CSSPTR1EN2_LOCUS13172</name>
</gene>
<proteinExistence type="predicted"/>
<keyword evidence="3" id="KW-1185">Reference proteome</keyword>